<dbReference type="InterPro" id="IPR003004">
    <property type="entry name" value="GspF/PilC"/>
</dbReference>
<dbReference type="Pfam" id="PF00482">
    <property type="entry name" value="T2SSF"/>
    <property type="match status" value="2"/>
</dbReference>
<evidence type="ECO:0000256" key="2">
    <source>
        <dbReference type="ARBA" id="ARBA00005745"/>
    </source>
</evidence>
<reference evidence="12 13" key="1">
    <citation type="submission" date="2016-10" db="EMBL/GenBank/DDBJ databases">
        <authorList>
            <person name="de Groot N.N."/>
        </authorList>
    </citation>
    <scope>NUCLEOTIDE SEQUENCE [LARGE SCALE GENOMIC DNA]</scope>
    <source>
        <strain evidence="12 13">DSM 18438</strain>
    </source>
</reference>
<evidence type="ECO:0000259" key="11">
    <source>
        <dbReference type="Pfam" id="PF00482"/>
    </source>
</evidence>
<protein>
    <submittedName>
        <fullName evidence="12">Type IV pilus assembly protein PilC</fullName>
    </submittedName>
</protein>
<dbReference type="Proteomes" id="UP000199058">
    <property type="component" value="Unassembled WGS sequence"/>
</dbReference>
<evidence type="ECO:0000256" key="4">
    <source>
        <dbReference type="ARBA" id="ARBA00022475"/>
    </source>
</evidence>
<keyword evidence="6 9" id="KW-0812">Transmembrane</keyword>
<name>A0A1I1G125_9GAMM</name>
<dbReference type="PRINTS" id="PR00812">
    <property type="entry name" value="BCTERIALGSPF"/>
</dbReference>
<dbReference type="InterPro" id="IPR042094">
    <property type="entry name" value="T2SS_GspF_sf"/>
</dbReference>
<dbReference type="AlphaFoldDB" id="A0A1I1G125"/>
<dbReference type="EMBL" id="FOLH01000002">
    <property type="protein sequence ID" value="SFC05211.1"/>
    <property type="molecule type" value="Genomic_DNA"/>
</dbReference>
<sequence length="405" mass="44979">MDKKPPKIHLFHWQGTNARREKISGEIEAEDINLVRAKLREQGISPKRIRKKSNFSLGFGEKITARDITLFSRQLATMIKAGVPAVQALSITIESQTKKKMRDLLIDLRDQVSSGTPIAQALRRHPKVFDDLFCSLVEAGEASGALENMLERVALYKERMESLKNKIKKALYYPVFVMVIGLGVAGLLLVKVVPEFERMFAGFGAELPAFTQMVINMSRFMQEWWYLVFGGMLAAIYLTLVMRKRSETFAYRLSKLALRLPVIGMLLHKSAVARFARTLATSFAAGVPLVDSLDSAGRSTGSLVYRDAVASMKDDVAAGQQLNFSMRQTKLFPTMVNQMVAIGEESGALDTMLVKVADFFEEEVNTLVDSMTSLLEPLVIAVLGIIVGGLVVAMYLPIFQMGDIL</sequence>
<evidence type="ECO:0000256" key="9">
    <source>
        <dbReference type="RuleBase" id="RU003923"/>
    </source>
</evidence>
<dbReference type="InterPro" id="IPR001992">
    <property type="entry name" value="T2SS_GspF/T4SS_PilC_CS"/>
</dbReference>
<dbReference type="GO" id="GO:0005886">
    <property type="term" value="C:plasma membrane"/>
    <property type="evidence" value="ECO:0007669"/>
    <property type="project" value="UniProtKB-SubCell"/>
</dbReference>
<feature type="transmembrane region" description="Helical" evidence="10">
    <location>
        <begin position="224"/>
        <end position="242"/>
    </location>
</feature>
<accession>A0A1I1G125</accession>
<evidence type="ECO:0000256" key="6">
    <source>
        <dbReference type="ARBA" id="ARBA00022692"/>
    </source>
</evidence>
<feature type="domain" description="Type II secretion system protein GspF" evidence="11">
    <location>
        <begin position="71"/>
        <end position="194"/>
    </location>
</feature>
<evidence type="ECO:0000313" key="12">
    <source>
        <dbReference type="EMBL" id="SFC05211.1"/>
    </source>
</evidence>
<dbReference type="STRING" id="1122252.SAMN05660443_1333"/>
<dbReference type="PANTHER" id="PTHR30012">
    <property type="entry name" value="GENERAL SECRETION PATHWAY PROTEIN"/>
    <property type="match status" value="1"/>
</dbReference>
<keyword evidence="4" id="KW-1003">Cell membrane</keyword>
<evidence type="ECO:0000313" key="13">
    <source>
        <dbReference type="Proteomes" id="UP000199058"/>
    </source>
</evidence>
<dbReference type="Gene3D" id="1.20.81.30">
    <property type="entry name" value="Type II secretion system (T2SS), domain F"/>
    <property type="match status" value="2"/>
</dbReference>
<keyword evidence="7 10" id="KW-1133">Transmembrane helix</keyword>
<feature type="transmembrane region" description="Helical" evidence="10">
    <location>
        <begin position="170"/>
        <end position="190"/>
    </location>
</feature>
<comment type="similarity">
    <text evidence="2 9">Belongs to the GSP F family.</text>
</comment>
<comment type="subcellular location">
    <subcellularLocation>
        <location evidence="1 9">Cell inner membrane</location>
        <topology evidence="1 9">Multi-pass membrane protein</topology>
    </subcellularLocation>
</comment>
<keyword evidence="3 9" id="KW-0813">Transport</keyword>
<organism evidence="12 13">
    <name type="scientific">Marinospirillum celere</name>
    <dbReference type="NCBI Taxonomy" id="1122252"/>
    <lineage>
        <taxon>Bacteria</taxon>
        <taxon>Pseudomonadati</taxon>
        <taxon>Pseudomonadota</taxon>
        <taxon>Gammaproteobacteria</taxon>
        <taxon>Oceanospirillales</taxon>
        <taxon>Oceanospirillaceae</taxon>
        <taxon>Marinospirillum</taxon>
    </lineage>
</organism>
<proteinExistence type="inferred from homology"/>
<keyword evidence="13" id="KW-1185">Reference proteome</keyword>
<dbReference type="InterPro" id="IPR018076">
    <property type="entry name" value="T2SS_GspF_dom"/>
</dbReference>
<dbReference type="PANTHER" id="PTHR30012:SF7">
    <property type="entry name" value="PROTEIN TRANSPORT PROTEIN HOFC HOMOLOG"/>
    <property type="match status" value="1"/>
</dbReference>
<dbReference type="FunFam" id="1.20.81.30:FF:000001">
    <property type="entry name" value="Type II secretion system protein F"/>
    <property type="match status" value="2"/>
</dbReference>
<evidence type="ECO:0000256" key="1">
    <source>
        <dbReference type="ARBA" id="ARBA00004429"/>
    </source>
</evidence>
<dbReference type="PROSITE" id="PS00874">
    <property type="entry name" value="T2SP_F"/>
    <property type="match status" value="1"/>
</dbReference>
<feature type="domain" description="Type II secretion system protein GspF" evidence="11">
    <location>
        <begin position="275"/>
        <end position="397"/>
    </location>
</feature>
<evidence type="ECO:0000256" key="7">
    <source>
        <dbReference type="ARBA" id="ARBA00022989"/>
    </source>
</evidence>
<evidence type="ECO:0000256" key="10">
    <source>
        <dbReference type="SAM" id="Phobius"/>
    </source>
</evidence>
<feature type="transmembrane region" description="Helical" evidence="10">
    <location>
        <begin position="378"/>
        <end position="398"/>
    </location>
</feature>
<evidence type="ECO:0000256" key="8">
    <source>
        <dbReference type="ARBA" id="ARBA00023136"/>
    </source>
</evidence>
<dbReference type="RefSeq" id="WP_091960969.1">
    <property type="nucleotide sequence ID" value="NZ_FOLH01000002.1"/>
</dbReference>
<gene>
    <name evidence="12" type="ORF">SAMN05660443_1333</name>
</gene>
<dbReference type="OrthoDB" id="9805682at2"/>
<evidence type="ECO:0000256" key="3">
    <source>
        <dbReference type="ARBA" id="ARBA00022448"/>
    </source>
</evidence>
<keyword evidence="8 10" id="KW-0472">Membrane</keyword>
<dbReference type="GO" id="GO:0015628">
    <property type="term" value="P:protein secretion by the type II secretion system"/>
    <property type="evidence" value="ECO:0007669"/>
    <property type="project" value="TreeGrafter"/>
</dbReference>
<evidence type="ECO:0000256" key="5">
    <source>
        <dbReference type="ARBA" id="ARBA00022519"/>
    </source>
</evidence>
<keyword evidence="5" id="KW-0997">Cell inner membrane</keyword>